<accession>A0ACB5TBK9</accession>
<evidence type="ECO:0000313" key="1">
    <source>
        <dbReference type="EMBL" id="GME84952.1"/>
    </source>
</evidence>
<organism evidence="1 2">
    <name type="scientific">Ambrosiozyma monospora</name>
    <name type="common">Yeast</name>
    <name type="synonym">Endomycopsis monosporus</name>
    <dbReference type="NCBI Taxonomy" id="43982"/>
    <lineage>
        <taxon>Eukaryota</taxon>
        <taxon>Fungi</taxon>
        <taxon>Dikarya</taxon>
        <taxon>Ascomycota</taxon>
        <taxon>Saccharomycotina</taxon>
        <taxon>Pichiomycetes</taxon>
        <taxon>Pichiales</taxon>
        <taxon>Pichiaceae</taxon>
        <taxon>Ambrosiozyma</taxon>
    </lineage>
</organism>
<reference evidence="1" key="1">
    <citation type="submission" date="2023-04" db="EMBL/GenBank/DDBJ databases">
        <title>Ambrosiozyma monospora NBRC 10751.</title>
        <authorList>
            <person name="Ichikawa N."/>
            <person name="Sato H."/>
            <person name="Tonouchi N."/>
        </authorList>
    </citation>
    <scope>NUCLEOTIDE SEQUENCE</scope>
    <source>
        <strain evidence="1">NBRC 10751</strain>
    </source>
</reference>
<evidence type="ECO:0000313" key="2">
    <source>
        <dbReference type="Proteomes" id="UP001165064"/>
    </source>
</evidence>
<name>A0ACB5TBK9_AMBMO</name>
<sequence length="185" mass="21152">MVGRNKFSTILSNFLPMIGYWISIYFILVLEENFIFRSTRLIKLFRIELYEPADDEVIHSTGYQFRTATTSEKKEHQNNETTAATTDTSIDTSIPPPYATTQNTPYYNFNAWDSINQQTLGYAACLAFCFGVAGVVLGMNQVYYVCRFAALVGEYNADLGTFLAIGFSGLVYPFFRYFELKRFGR</sequence>
<keyword evidence="2" id="KW-1185">Reference proteome</keyword>
<comment type="caution">
    <text evidence="1">The sequence shown here is derived from an EMBL/GenBank/DDBJ whole genome shotgun (WGS) entry which is preliminary data.</text>
</comment>
<proteinExistence type="predicted"/>
<protein>
    <submittedName>
        <fullName evidence="1">Unnamed protein product</fullName>
    </submittedName>
</protein>
<dbReference type="Proteomes" id="UP001165064">
    <property type="component" value="Unassembled WGS sequence"/>
</dbReference>
<dbReference type="EMBL" id="BSXS01005965">
    <property type="protein sequence ID" value="GME84952.1"/>
    <property type="molecule type" value="Genomic_DNA"/>
</dbReference>
<gene>
    <name evidence="1" type="ORF">Amon02_000723300</name>
</gene>